<dbReference type="Pfam" id="PF00924">
    <property type="entry name" value="MS_channel_2nd"/>
    <property type="match status" value="1"/>
</dbReference>
<dbReference type="RefSeq" id="WP_011048040.1">
    <property type="nucleotide sequence ID" value="NZ_CP076685.1"/>
</dbReference>
<dbReference type="Gene3D" id="2.30.30.60">
    <property type="match status" value="1"/>
</dbReference>
<comment type="caution">
    <text evidence="7">Lacks conserved residue(s) required for the propagation of feature annotation.</text>
</comment>
<keyword evidence="3" id="KW-1003">Cell membrane</keyword>
<dbReference type="SUPFAM" id="SSF82689">
    <property type="entry name" value="Mechanosensitive channel protein MscS (YggB), C-terminal domain"/>
    <property type="match status" value="1"/>
</dbReference>
<evidence type="ECO:0000256" key="3">
    <source>
        <dbReference type="ARBA" id="ARBA00022475"/>
    </source>
</evidence>
<evidence type="ECO:0000256" key="1">
    <source>
        <dbReference type="ARBA" id="ARBA00004651"/>
    </source>
</evidence>
<evidence type="ECO:0000259" key="9">
    <source>
        <dbReference type="Pfam" id="PF00924"/>
    </source>
</evidence>
<keyword evidence="7" id="KW-0406">Ion transport</keyword>
<dbReference type="InterPro" id="IPR023408">
    <property type="entry name" value="MscS_beta-dom_sf"/>
</dbReference>
<dbReference type="InterPro" id="IPR045275">
    <property type="entry name" value="MscS_archaea/bacteria_type"/>
</dbReference>
<feature type="transmembrane region" description="Helical" evidence="7">
    <location>
        <begin position="251"/>
        <end position="271"/>
    </location>
</feature>
<accession>A0A850LH16</accession>
<feature type="domain" description="Mechanosensitive ion channel MscS C-terminal" evidence="10">
    <location>
        <begin position="427"/>
        <end position="508"/>
    </location>
</feature>
<reference evidence="11 12" key="1">
    <citation type="journal article" date="2020" name="Proc. Natl. Acad. Sci. U.S.A.">
        <title>Ecological drivers of bacterial community assembly in synthetic phycospheres.</title>
        <authorList>
            <person name="Fu H."/>
            <person name="Uchimiya M."/>
            <person name="Gore J."/>
            <person name="Moran M.A."/>
        </authorList>
    </citation>
    <scope>NUCLEOTIDE SEQUENCE [LARGE SCALE GENOMIC DNA]</scope>
    <source>
        <strain evidence="11">HF-Din03</strain>
    </source>
</reference>
<keyword evidence="7" id="KW-0997">Cell inner membrane</keyword>
<keyword evidence="6 7" id="KW-0472">Membrane</keyword>
<dbReference type="Pfam" id="PF21082">
    <property type="entry name" value="MS_channel_3rd"/>
    <property type="match status" value="1"/>
</dbReference>
<evidence type="ECO:0000313" key="12">
    <source>
        <dbReference type="Proteomes" id="UP000565723"/>
    </source>
</evidence>
<dbReference type="EMBL" id="JABXIY010000024">
    <property type="protein sequence ID" value="NVK97193.1"/>
    <property type="molecule type" value="Genomic_DNA"/>
</dbReference>
<comment type="function">
    <text evidence="7">Mechanosensitive channel that participates in the regulation of osmotic pressure changes within the cell, opening in response to stretch forces in the membrane lipid bilayer, without the need for other proteins. Contributes to normal resistance to hypoosmotic shock. Forms an ion channel of 1.0 nanosiemens conductance with a slight preference for anions.</text>
</comment>
<dbReference type="OMA" id="ITYMRPF"/>
<dbReference type="PANTHER" id="PTHR30221">
    <property type="entry name" value="SMALL-CONDUCTANCE MECHANOSENSITIVE CHANNEL"/>
    <property type="match status" value="1"/>
</dbReference>
<feature type="transmembrane region" description="Helical" evidence="7">
    <location>
        <begin position="337"/>
        <end position="362"/>
    </location>
</feature>
<evidence type="ECO:0000256" key="8">
    <source>
        <dbReference type="SAM" id="SignalP"/>
    </source>
</evidence>
<dbReference type="Gene3D" id="3.30.70.100">
    <property type="match status" value="1"/>
</dbReference>
<dbReference type="InterPro" id="IPR049278">
    <property type="entry name" value="MS_channel_C"/>
</dbReference>
<dbReference type="GO" id="GO:0008381">
    <property type="term" value="F:mechanosensitive monoatomic ion channel activity"/>
    <property type="evidence" value="ECO:0007669"/>
    <property type="project" value="InterPro"/>
</dbReference>
<sequence length="538" mass="58882">MLRSLIVLLLTALMLAAPPALAQQTTPGDTATQPSLLAPVIVDGERLFVLRGASGLPAERRAAEVVERIETLADGSTATSVAITTKDSDFGIVILADGVEIVTVTPADASMERMQIETLVAVQSSAIRAAILNYRAARTDSARRESAVQVLAWTAGFALFTILGIWLRRRLNRWCTRLVRRYFARLETATNAQVQADAIAALIRFGFSFVLLALFFLGIYYYLSLVLLSFAETRYVAHLLLTYVTTPVLNIVFGFVSYLPNLITLVIIALITRYVIRGLKVFFDAVEAGSFDLGDFERHWIGPTFNILRVLVVMIALVFSFPYIPGSDSAAFQGLTILVGAMLSLGSNSVMNNIISGLFVIYRRSTSIGDRIRVGEHVGDVVQIKLMETHLKSIKNEMISIPNAQLLNSDVINYSKHIDGNGLLVYTTVGIGYEEPADKVEAMLIEAAGRTKGLKARPAPFVLWAGLADYAVNYQINAYTTRGAIIPKITSDLHRNILDVFTENGVQIMTPSYVADPPEPKIAPAGWDGVLAHQRKES</sequence>
<dbReference type="GO" id="GO:0005886">
    <property type="term" value="C:plasma membrane"/>
    <property type="evidence" value="ECO:0007669"/>
    <property type="project" value="UniProtKB-SubCell"/>
</dbReference>
<dbReference type="AlphaFoldDB" id="A0A850LH16"/>
<evidence type="ECO:0000259" key="10">
    <source>
        <dbReference type="Pfam" id="PF21082"/>
    </source>
</evidence>
<proteinExistence type="inferred from homology"/>
<feature type="transmembrane region" description="Helical" evidence="7">
    <location>
        <begin position="209"/>
        <end position="231"/>
    </location>
</feature>
<evidence type="ECO:0000256" key="7">
    <source>
        <dbReference type="RuleBase" id="RU369025"/>
    </source>
</evidence>
<evidence type="ECO:0000256" key="6">
    <source>
        <dbReference type="ARBA" id="ARBA00023136"/>
    </source>
</evidence>
<keyword evidence="4 7" id="KW-0812">Transmembrane</keyword>
<evidence type="ECO:0000313" key="11">
    <source>
        <dbReference type="EMBL" id="NVK97193.1"/>
    </source>
</evidence>
<comment type="subunit">
    <text evidence="7">Homoheptamer.</text>
</comment>
<feature type="transmembrane region" description="Helical" evidence="7">
    <location>
        <begin position="150"/>
        <end position="167"/>
    </location>
</feature>
<feature type="signal peptide" evidence="8">
    <location>
        <begin position="1"/>
        <end position="22"/>
    </location>
</feature>
<evidence type="ECO:0000256" key="5">
    <source>
        <dbReference type="ARBA" id="ARBA00022989"/>
    </source>
</evidence>
<protein>
    <recommendedName>
        <fullName evidence="7">Small-conductance mechanosensitive channel</fullName>
    </recommendedName>
</protein>
<comment type="subcellular location">
    <subcellularLocation>
        <location evidence="7">Cell inner membrane</location>
        <topology evidence="7">Multi-pass membrane protein</topology>
    </subcellularLocation>
    <subcellularLocation>
        <location evidence="1">Cell membrane</location>
        <topology evidence="1">Multi-pass membrane protein</topology>
    </subcellularLocation>
</comment>
<keyword evidence="7" id="KW-0407">Ion channel</keyword>
<name>A0A850LH16_9RHOB</name>
<feature type="transmembrane region" description="Helical" evidence="7">
    <location>
        <begin position="307"/>
        <end position="325"/>
    </location>
</feature>
<dbReference type="Proteomes" id="UP000565723">
    <property type="component" value="Unassembled WGS sequence"/>
</dbReference>
<feature type="domain" description="Mechanosensitive ion channel MscS" evidence="9">
    <location>
        <begin position="350"/>
        <end position="416"/>
    </location>
</feature>
<dbReference type="InterPro" id="IPR011066">
    <property type="entry name" value="MscS_channel_C_sf"/>
</dbReference>
<keyword evidence="8" id="KW-0732">Signal</keyword>
<gene>
    <name evidence="11" type="ORF">HW564_09720</name>
</gene>
<feature type="chain" id="PRO_5032785889" description="Small-conductance mechanosensitive channel" evidence="8">
    <location>
        <begin position="23"/>
        <end position="538"/>
    </location>
</feature>
<dbReference type="InterPro" id="IPR010920">
    <property type="entry name" value="LSM_dom_sf"/>
</dbReference>
<dbReference type="PANTHER" id="PTHR30221:SF18">
    <property type="entry name" value="SLL0590 PROTEIN"/>
    <property type="match status" value="1"/>
</dbReference>
<organism evidence="11 12">
    <name type="scientific">Ruegeria pomeroyi</name>
    <dbReference type="NCBI Taxonomy" id="89184"/>
    <lineage>
        <taxon>Bacteria</taxon>
        <taxon>Pseudomonadati</taxon>
        <taxon>Pseudomonadota</taxon>
        <taxon>Alphaproteobacteria</taxon>
        <taxon>Rhodobacterales</taxon>
        <taxon>Roseobacteraceae</taxon>
        <taxon>Ruegeria</taxon>
    </lineage>
</organism>
<keyword evidence="7" id="KW-0813">Transport</keyword>
<comment type="similarity">
    <text evidence="2 7">Belongs to the MscS (TC 1.A.23) family.</text>
</comment>
<dbReference type="SUPFAM" id="SSF50182">
    <property type="entry name" value="Sm-like ribonucleoproteins"/>
    <property type="match status" value="1"/>
</dbReference>
<dbReference type="InterPro" id="IPR006685">
    <property type="entry name" value="MscS_channel_2nd"/>
</dbReference>
<comment type="caution">
    <text evidence="11">The sequence shown here is derived from an EMBL/GenBank/DDBJ whole genome shotgun (WGS) entry which is preliminary data.</text>
</comment>
<keyword evidence="5 7" id="KW-1133">Transmembrane helix</keyword>
<evidence type="ECO:0000256" key="4">
    <source>
        <dbReference type="ARBA" id="ARBA00022692"/>
    </source>
</evidence>
<evidence type="ECO:0000256" key="2">
    <source>
        <dbReference type="ARBA" id="ARBA00008017"/>
    </source>
</evidence>